<dbReference type="PANTHER" id="PTHR42861">
    <property type="entry name" value="CALCIUM-TRANSPORTING ATPASE"/>
    <property type="match status" value="1"/>
</dbReference>
<keyword evidence="4" id="KW-1185">Reference proteome</keyword>
<comment type="caution">
    <text evidence="3">The sequence shown here is derived from an EMBL/GenBank/DDBJ whole genome shotgun (WGS) entry which is preliminary data.</text>
</comment>
<evidence type="ECO:0000313" key="4">
    <source>
        <dbReference type="Proteomes" id="UP001501274"/>
    </source>
</evidence>
<proteinExistence type="predicted"/>
<dbReference type="Gene3D" id="2.70.150.10">
    <property type="entry name" value="Calcium-transporting ATPase, cytoplasmic transduction domain A"/>
    <property type="match status" value="1"/>
</dbReference>
<dbReference type="Gene3D" id="1.20.1110.10">
    <property type="entry name" value="Calcium-transporting ATPase, transmembrane domain"/>
    <property type="match status" value="1"/>
</dbReference>
<sequence length="137" mass="15080">MGLNESEKDAAAFEEKPTSPLDAEMPPQKPQRRQSVLSKAVSEHDGNATGPMGDLLPPSKGLTTEEAEELLAKYGRNELPEKRTPSWLIYLRGLWGPMPAALWIAIIIEFALENWPDGAILLAIQIANATIGWFETI</sequence>
<dbReference type="Pfam" id="PF00690">
    <property type="entry name" value="Cation_ATPase_N"/>
    <property type="match status" value="1"/>
</dbReference>
<dbReference type="Proteomes" id="UP001501274">
    <property type="component" value="Unassembled WGS sequence"/>
</dbReference>
<dbReference type="EMBL" id="JBAMZN010000019">
    <property type="protein sequence ID" value="KAL0526900.1"/>
    <property type="molecule type" value="Genomic_DNA"/>
</dbReference>
<feature type="compositionally biased region" description="Basic and acidic residues" evidence="1">
    <location>
        <begin position="1"/>
        <end position="17"/>
    </location>
</feature>
<organism evidence="3 4">
    <name type="scientific">Leishmania naiffi</name>
    <dbReference type="NCBI Taxonomy" id="5678"/>
    <lineage>
        <taxon>Eukaryota</taxon>
        <taxon>Discoba</taxon>
        <taxon>Euglenozoa</taxon>
        <taxon>Kinetoplastea</taxon>
        <taxon>Metakinetoplastina</taxon>
        <taxon>Trypanosomatida</taxon>
        <taxon>Trypanosomatidae</taxon>
        <taxon>Leishmaniinae</taxon>
        <taxon>Leishmania</taxon>
        <taxon>Leishmania naiffi species complex</taxon>
    </lineage>
</organism>
<feature type="region of interest" description="Disordered" evidence="1">
    <location>
        <begin position="1"/>
        <end position="61"/>
    </location>
</feature>
<feature type="non-terminal residue" evidence="3">
    <location>
        <position position="137"/>
    </location>
</feature>
<evidence type="ECO:0000259" key="2">
    <source>
        <dbReference type="SMART" id="SM00831"/>
    </source>
</evidence>
<dbReference type="AlphaFoldDB" id="A0AAW3BW88"/>
<protein>
    <submittedName>
        <fullName evidence="3">Cation transporter/ATPase, N-terminus</fullName>
    </submittedName>
</protein>
<dbReference type="InterPro" id="IPR004014">
    <property type="entry name" value="ATPase_P-typ_cation-transptr_N"/>
</dbReference>
<dbReference type="InterPro" id="IPR023298">
    <property type="entry name" value="ATPase_P-typ_TM_dom_sf"/>
</dbReference>
<name>A0AAW3BW88_9TRYP</name>
<evidence type="ECO:0000256" key="1">
    <source>
        <dbReference type="SAM" id="MobiDB-lite"/>
    </source>
</evidence>
<gene>
    <name evidence="3" type="ORF">Q4I28_002773</name>
</gene>
<feature type="domain" description="Cation-transporting P-type ATPase N-terminal" evidence="2">
    <location>
        <begin position="46"/>
        <end position="114"/>
    </location>
</feature>
<dbReference type="SUPFAM" id="SSF81665">
    <property type="entry name" value="Calcium ATPase, transmembrane domain M"/>
    <property type="match status" value="1"/>
</dbReference>
<accession>A0AAW3BW88</accession>
<reference evidence="3 4" key="1">
    <citation type="submission" date="2024-02" db="EMBL/GenBank/DDBJ databases">
        <title>FIRST GENOME SEQUENCES OF Leishmania (Viannia) shawi, Leishmania (Viannia) lindenbergi AND Leishmania (Viannia) utingensis.</title>
        <authorList>
            <person name="Resadore F."/>
            <person name="Custodio M.G.F."/>
            <person name="Boite M.C."/>
            <person name="Cupolillo E."/>
            <person name="Ferreira G.E.M."/>
        </authorList>
    </citation>
    <scope>NUCLEOTIDE SEQUENCE [LARGE SCALE GENOMIC DNA]</scope>
    <source>
        <strain evidence="3 4">MDAS/BR/1979/M5533</strain>
    </source>
</reference>
<evidence type="ECO:0000313" key="3">
    <source>
        <dbReference type="EMBL" id="KAL0526900.1"/>
    </source>
</evidence>
<dbReference type="SMART" id="SM00831">
    <property type="entry name" value="Cation_ATPase_N"/>
    <property type="match status" value="1"/>
</dbReference>